<dbReference type="InterPro" id="IPR029309">
    <property type="entry name" value="CaRF"/>
</dbReference>
<dbReference type="Pfam" id="PF15299">
    <property type="entry name" value="ALS2CR8"/>
    <property type="match status" value="1"/>
</dbReference>
<feature type="compositionally biased region" description="Basic residues" evidence="2">
    <location>
        <begin position="812"/>
        <end position="830"/>
    </location>
</feature>
<evidence type="ECO:0000313" key="4">
    <source>
        <dbReference type="EMBL" id="CAC5423573.1"/>
    </source>
</evidence>
<evidence type="ECO:0000256" key="1">
    <source>
        <dbReference type="PROSITE-ProRule" id="PRU00325"/>
    </source>
</evidence>
<feature type="domain" description="SWIM-type" evidence="3">
    <location>
        <begin position="651"/>
        <end position="687"/>
    </location>
</feature>
<protein>
    <recommendedName>
        <fullName evidence="3">SWIM-type domain-containing protein</fullName>
    </recommendedName>
</protein>
<gene>
    <name evidence="4" type="ORF">MCOR_55565</name>
</gene>
<dbReference type="PANTHER" id="PTHR47456:SF1">
    <property type="entry name" value="PHD-TYPE DOMAIN-CONTAINING PROTEIN"/>
    <property type="match status" value="1"/>
</dbReference>
<dbReference type="EMBL" id="CACVKT020009825">
    <property type="protein sequence ID" value="CAC5423573.1"/>
    <property type="molecule type" value="Genomic_DNA"/>
</dbReference>
<dbReference type="Pfam" id="PF04434">
    <property type="entry name" value="SWIM"/>
    <property type="match status" value="1"/>
</dbReference>
<feature type="compositionally biased region" description="Polar residues" evidence="2">
    <location>
        <begin position="869"/>
        <end position="880"/>
    </location>
</feature>
<dbReference type="PROSITE" id="PS50966">
    <property type="entry name" value="ZF_SWIM"/>
    <property type="match status" value="1"/>
</dbReference>
<keyword evidence="5" id="KW-1185">Reference proteome</keyword>
<feature type="region of interest" description="Disordered" evidence="2">
    <location>
        <begin position="299"/>
        <end position="335"/>
    </location>
</feature>
<dbReference type="GO" id="GO:0003700">
    <property type="term" value="F:DNA-binding transcription factor activity"/>
    <property type="evidence" value="ECO:0007669"/>
    <property type="project" value="InterPro"/>
</dbReference>
<keyword evidence="1" id="KW-0479">Metal-binding</keyword>
<dbReference type="InterPro" id="IPR038765">
    <property type="entry name" value="Papain-like_cys_pep_sf"/>
</dbReference>
<dbReference type="PANTHER" id="PTHR47456">
    <property type="entry name" value="PHD-TYPE DOMAIN-CONTAINING PROTEIN"/>
    <property type="match status" value="1"/>
</dbReference>
<name>A0A6J8EUQ0_MYTCO</name>
<sequence>MNDNEAWVPRCLQDPEVDDQKTWMKGWVESEEDLQTVLEAHRRASLSTFVTWSDDSKKKKNKTERRILWKYGDVDINQGSTPFCVNRTIMYTCQYGKPKRKNSNENMNEENDHQYIKKKRFLIQTTKKVGCEAKLVVRYITRYPDYSLPEKAGRVKRQTQLNCLTDHLKNGVVNQQSIMHIKIPLSNAHTNHKITAESGYSNTIHPDLKALIKQHVQMGLTSVPYLRRVVKEHVKLQLCNTNIVNPADTDRAYYPTSRDIYNQVHQCLSAGQYSGLDQENLQHKIENWESGSSDRFYFRPCTGEKPSSNQVKRTDRVFPLEDSDDEEEEESASSENENIKNTFLFVHQTKQQSELMHRYGELTLIDSTYKTSKYALPLFLLVVRTNVTYVPVAQFIVESESIENITEALLMLQGWNKDWKPEYFMMDYSDIEYQAVHNVFPDARNYLCQFHVEQAWLRWIRKKKNNLTDCEAEQLISMMRYVSIARNEEDYEKSVKNLKESDVYRNHENVRIYLENFWLSIPERWCRAFLEVGFNSKVRTNNGVESLNGSLKNFYTKLTGTGSITSLIEILVKDFVPDQISTYRRLNYQYSSQYRQYNQHIPKFLHNLPRNVVSHCLTRFAYAANFSGKHIDELSRGLLLVKSETEESLYYTVDLGSHENLLSCSCDDFIKSFLPCKHVFAVLRHTHYCWDDISCRYLESPYLQLDPDFISAEALDVSTEADDLSDFLEVSSVSGQPISSTSYNSSTAIDVSRRKLRESIKILDDLTFLSQSADVMSQVNLTVENLISNLKLTVDKVDNIPVHRGQTAKLSTKTRTRQLPLRRKKSKMQKKQTATSYILSVKGKKKAPHNKSEKEAMLDKSSGKKRKPQSTGNDALQTDESQGKKRKTHVDEIITETQSPEFLFSIDDLQYQSLLTEAQRSAQRQSADMTERIGAAVLRDVCANEEDTEALLISLKAIAPSNQLETVQYRLVYMILEKLVVQEVIEITPAKDPRLKQAKIDKFIQEHLKGSKSTVTFTKEAIQLKKKSQLNADCSECYPGGGLLNPIGKNLCFANALLQCMRIADIHRILQYHTACTGIWSSYKVDQQQDSHELLLMMMQEIEEKCFGYTY</sequence>
<feature type="compositionally biased region" description="Basic and acidic residues" evidence="2">
    <location>
        <begin position="850"/>
        <end position="862"/>
    </location>
</feature>
<dbReference type="AlphaFoldDB" id="A0A6J8EUQ0"/>
<dbReference type="Proteomes" id="UP000507470">
    <property type="component" value="Unassembled WGS sequence"/>
</dbReference>
<proteinExistence type="predicted"/>
<feature type="compositionally biased region" description="Acidic residues" evidence="2">
    <location>
        <begin position="321"/>
        <end position="332"/>
    </location>
</feature>
<dbReference type="InterPro" id="IPR007527">
    <property type="entry name" value="Znf_SWIM"/>
</dbReference>
<keyword evidence="1" id="KW-0862">Zinc</keyword>
<dbReference type="Pfam" id="PF21056">
    <property type="entry name" value="ZSWIM1-3_RNaseH-like"/>
    <property type="match status" value="1"/>
</dbReference>
<reference evidence="4 5" key="1">
    <citation type="submission" date="2020-06" db="EMBL/GenBank/DDBJ databases">
        <authorList>
            <person name="Li R."/>
            <person name="Bekaert M."/>
        </authorList>
    </citation>
    <scope>NUCLEOTIDE SEQUENCE [LARGE SCALE GENOMIC DNA]</scope>
    <source>
        <strain evidence="5">wild</strain>
    </source>
</reference>
<evidence type="ECO:0000259" key="3">
    <source>
        <dbReference type="PROSITE" id="PS50966"/>
    </source>
</evidence>
<dbReference type="GO" id="GO:0008270">
    <property type="term" value="F:zinc ion binding"/>
    <property type="evidence" value="ECO:0007669"/>
    <property type="project" value="UniProtKB-KW"/>
</dbReference>
<feature type="region of interest" description="Disordered" evidence="2">
    <location>
        <begin position="805"/>
        <end position="889"/>
    </location>
</feature>
<organism evidence="4 5">
    <name type="scientific">Mytilus coruscus</name>
    <name type="common">Sea mussel</name>
    <dbReference type="NCBI Taxonomy" id="42192"/>
    <lineage>
        <taxon>Eukaryota</taxon>
        <taxon>Metazoa</taxon>
        <taxon>Spiralia</taxon>
        <taxon>Lophotrochozoa</taxon>
        <taxon>Mollusca</taxon>
        <taxon>Bivalvia</taxon>
        <taxon>Autobranchia</taxon>
        <taxon>Pteriomorphia</taxon>
        <taxon>Mytilida</taxon>
        <taxon>Mytiloidea</taxon>
        <taxon>Mytilidae</taxon>
        <taxon>Mytilinae</taxon>
        <taxon>Mytilus</taxon>
    </lineage>
</organism>
<evidence type="ECO:0000256" key="2">
    <source>
        <dbReference type="SAM" id="MobiDB-lite"/>
    </source>
</evidence>
<accession>A0A6J8EUQ0</accession>
<keyword evidence="1" id="KW-0863">Zinc-finger</keyword>
<dbReference type="OrthoDB" id="6142716at2759"/>
<dbReference type="SUPFAM" id="SSF54001">
    <property type="entry name" value="Cysteine proteinases"/>
    <property type="match status" value="1"/>
</dbReference>
<evidence type="ECO:0000313" key="5">
    <source>
        <dbReference type="Proteomes" id="UP000507470"/>
    </source>
</evidence>
<dbReference type="InterPro" id="IPR048324">
    <property type="entry name" value="ZSWIM1-3_RNaseH-like"/>
</dbReference>